<dbReference type="SUPFAM" id="SSF50978">
    <property type="entry name" value="WD40 repeat-like"/>
    <property type="match status" value="1"/>
</dbReference>
<dbReference type="GO" id="GO:0006914">
    <property type="term" value="P:autophagy"/>
    <property type="evidence" value="ECO:0007669"/>
    <property type="project" value="TreeGrafter"/>
</dbReference>
<dbReference type="VEuPathDB" id="TriTrypDB:TRSC58_04606"/>
<dbReference type="InterPro" id="IPR032914">
    <property type="entry name" value="Vam6/VPS39/TRAP1"/>
</dbReference>
<name>A0A061J0R1_TRYRA</name>
<keyword evidence="3" id="KW-1185">Reference proteome</keyword>
<dbReference type="Pfam" id="PF10367">
    <property type="entry name" value="zf-Vps39_C"/>
    <property type="match status" value="1"/>
</dbReference>
<sequence>MERQTLFVTPHEKIRVTAAVVFPLERSSGEPVVRDMHLSPDEELRSLLYIGCSDGNLHVCRIVTCLDQEGVRYDVRTTFLQKKSLSTPHDNDIKGDEDTNRVSHGITFLNVNSRLSVPQLLVLVDGSLDALHCENLDSTGLFRQLTLPSGAASVCCVARGQDHALHPAHRLALLIGRWIALVEYVDQRSWIFQNRTETKETAAVESLCILAPEYTQVMAWQRNFIVTGSLKEYCVFDVNTRCPRQRMEMVENVSQGPLCRYVNGFGDSSYIVIRIGDDQLILFDATTETDLETTTPVQMSEAVVDVAWAPPFFVGVKADGGVLMRSWLDDGKEFPCISASSSVSSTFGFDGTPQQIHSTPLGLYGVCSWSVQLLLLMPRKTIVALYINAGLYERALRYVDHMQSAEKDTCLQHVYHVCARHALLGKRYTEAFYYFELASTPTLELLELVPELRRPLKADDTLNATVSLTWSSGEAYHELYELLSRRRFAGLGSHTEEQRAVEFAIFLLYVLECVPYTADELADMLLFSSTLDPNECLRYVSEEGLRPKPMILPLVLACDGRFSEALECCQAQRLVHEAAVVLQMSGDEALYVQYFPWMLSADISSALLAVLRPQRQPPSVSTILPMLLGYGGYPLHDYLHCLIFVEGNTQKELHTLYATNLIDIIRSLQSFGVEGMKAPAAKLQAGEESGIRGAARRALLTFLQLSPHYEVDVVLALLHGADLVEEQVLAMEQAGDHIGALTKLVYELTDVAAAVRYCEEQHARELLRRGSFALQGEVENNEISDPALLPICDATSEATCAGRDDSVWLAGNSYGVQGSRTFNEYFNILLHVFLVPPAGKDRLLSEAFWVLNEHSRYINPLSVMTTLPSEVCVAEISSYLLRAFQTLCSQAQMAAINANSVTSMVADGQRHHALLAQRCVYVDEKRLCAVCGTPLGVGVMAVFPNLKAAHFRCFHAQELDPERGVPFRPDP</sequence>
<proteinExistence type="predicted"/>
<dbReference type="Proteomes" id="UP000031737">
    <property type="component" value="Unassembled WGS sequence"/>
</dbReference>
<dbReference type="InterPro" id="IPR036322">
    <property type="entry name" value="WD40_repeat_dom_sf"/>
</dbReference>
<feature type="domain" description="Vacuolar sorting protein 39/Transforming growth factor beta receptor-associated zinc finger" evidence="1">
    <location>
        <begin position="917"/>
        <end position="957"/>
    </location>
</feature>
<dbReference type="AlphaFoldDB" id="A0A061J0R1"/>
<reference evidence="2 3" key="1">
    <citation type="submission" date="2013-07" db="EMBL/GenBank/DDBJ databases">
        <authorList>
            <person name="Stoco P.H."/>
            <person name="Wagner G."/>
            <person name="Gerber A."/>
            <person name="Zaha A."/>
            <person name="Thompson C."/>
            <person name="Bartholomeu D.C."/>
            <person name="Luckemeyer D.D."/>
            <person name="Bahia D."/>
            <person name="Loreto E."/>
            <person name="Prestes E.B."/>
            <person name="Lima F.M."/>
            <person name="Rodrigues-Luiz G."/>
            <person name="Vallejo G.A."/>
            <person name="Filho J.F."/>
            <person name="Monteiro K.M."/>
            <person name="Tyler K.M."/>
            <person name="de Almeida L.G."/>
            <person name="Ortiz M.F."/>
            <person name="Siervo M.A."/>
            <person name="de Moraes M.H."/>
            <person name="Cunha O.L."/>
            <person name="Mendonca-Neto R."/>
            <person name="Silva R."/>
            <person name="Teixeira S.M."/>
            <person name="Murta S.M."/>
            <person name="Sincero T.C."/>
            <person name="Mendes T.A."/>
            <person name="Urmenyi T.P."/>
            <person name="Silva V.G."/>
            <person name="da Rocha W.D."/>
            <person name="Andersson B."/>
            <person name="Romanha A.J."/>
            <person name="Steindel M."/>
            <person name="de Vasconcelos A.T."/>
            <person name="Grisard E.C."/>
        </authorList>
    </citation>
    <scope>NUCLEOTIDE SEQUENCE [LARGE SCALE GENOMIC DNA]</scope>
    <source>
        <strain evidence="2 3">SC58</strain>
    </source>
</reference>
<dbReference type="GO" id="GO:0005737">
    <property type="term" value="C:cytoplasm"/>
    <property type="evidence" value="ECO:0007669"/>
    <property type="project" value="TreeGrafter"/>
</dbReference>
<evidence type="ECO:0000259" key="1">
    <source>
        <dbReference type="Pfam" id="PF10367"/>
    </source>
</evidence>
<dbReference type="PANTHER" id="PTHR12894:SF27">
    <property type="entry name" value="TRANSFORMING GROWTH FACTOR-BETA RECEPTOR-ASSOCIATED PROTEIN 1"/>
    <property type="match status" value="1"/>
</dbReference>
<accession>A0A061J0R1</accession>
<comment type="caution">
    <text evidence="2">The sequence shown here is derived from an EMBL/GenBank/DDBJ whole genome shotgun (WGS) entry which is preliminary data.</text>
</comment>
<dbReference type="GO" id="GO:0034058">
    <property type="term" value="P:endosomal vesicle fusion"/>
    <property type="evidence" value="ECO:0007669"/>
    <property type="project" value="TreeGrafter"/>
</dbReference>
<dbReference type="GO" id="GO:0016020">
    <property type="term" value="C:membrane"/>
    <property type="evidence" value="ECO:0007669"/>
    <property type="project" value="TreeGrafter"/>
</dbReference>
<dbReference type="EMBL" id="AUPL01004606">
    <property type="protein sequence ID" value="ESL07701.1"/>
    <property type="molecule type" value="Genomic_DNA"/>
</dbReference>
<evidence type="ECO:0000313" key="2">
    <source>
        <dbReference type="EMBL" id="ESL07701.1"/>
    </source>
</evidence>
<dbReference type="InterPro" id="IPR019453">
    <property type="entry name" value="VPS39/TGFA1_Znf"/>
</dbReference>
<dbReference type="PANTHER" id="PTHR12894">
    <property type="entry name" value="CNH DOMAIN CONTAINING"/>
    <property type="match status" value="1"/>
</dbReference>
<evidence type="ECO:0000313" key="3">
    <source>
        <dbReference type="Proteomes" id="UP000031737"/>
    </source>
</evidence>
<gene>
    <name evidence="2" type="ORF">TRSC58_04606</name>
</gene>
<dbReference type="OrthoDB" id="10258882at2759"/>
<organism evidence="2 3">
    <name type="scientific">Trypanosoma rangeli SC58</name>
    <dbReference type="NCBI Taxonomy" id="429131"/>
    <lineage>
        <taxon>Eukaryota</taxon>
        <taxon>Discoba</taxon>
        <taxon>Euglenozoa</taxon>
        <taxon>Kinetoplastea</taxon>
        <taxon>Metakinetoplastina</taxon>
        <taxon>Trypanosomatida</taxon>
        <taxon>Trypanosomatidae</taxon>
        <taxon>Trypanosoma</taxon>
        <taxon>Herpetosoma</taxon>
    </lineage>
</organism>
<dbReference type="Pfam" id="PF23556">
    <property type="entry name" value="TPR_Vps41"/>
    <property type="match status" value="1"/>
</dbReference>
<protein>
    <recommendedName>
        <fullName evidence="1">Vacuolar sorting protein 39/Transforming growth factor beta receptor-associated zinc finger domain-containing protein</fullName>
    </recommendedName>
</protein>